<sequence length="356" mass="36302">MLASALFPQTNGNTTTASATGIFSSNIFNRKASQSNETPSLIPGGALSWAAPKPSPSVWDMPLKLVFFILSKFLAIVQRFTPSFVWGFVTLSIPPLIAIYELTVRRLFPRLPSVFKIAFWLYQHGVLTMGTVTWLISSLPQSMMSGLSIFGGVAMSGTAGIAGGIASAGASAVAGNATALIGGAASIAGDAAKTVTDISQVVSEGRHKITEQATSIATAGANGAAVLTEGATKAVTNGVSLLQNGQTALTKNITNITHLVSGEQGIAASVPVVPDVAKNAVQAAGAAIQTVTNPAAAIGATQTAMTQGVTKFANVLGSVNPLGISTTPKGTQNSQLESSQQSAMGNLLHPKIPGWT</sequence>
<name>A0AAD4M7R6_9AGAM</name>
<dbReference type="AlphaFoldDB" id="A0AAD4M7R6"/>
<feature type="transmembrane region" description="Helical" evidence="2">
    <location>
        <begin position="84"/>
        <end position="102"/>
    </location>
</feature>
<proteinExistence type="predicted"/>
<dbReference type="Proteomes" id="UP001203297">
    <property type="component" value="Unassembled WGS sequence"/>
</dbReference>
<evidence type="ECO:0000313" key="3">
    <source>
        <dbReference type="EMBL" id="KAI0303622.1"/>
    </source>
</evidence>
<keyword evidence="2" id="KW-0472">Membrane</keyword>
<accession>A0AAD4M7R6</accession>
<keyword evidence="4" id="KW-1185">Reference proteome</keyword>
<protein>
    <submittedName>
        <fullName evidence="3">Uncharacterized protein</fullName>
    </submittedName>
</protein>
<evidence type="ECO:0000256" key="1">
    <source>
        <dbReference type="SAM" id="MobiDB-lite"/>
    </source>
</evidence>
<evidence type="ECO:0000313" key="4">
    <source>
        <dbReference type="Proteomes" id="UP001203297"/>
    </source>
</evidence>
<gene>
    <name evidence="3" type="ORF">B0F90DRAFT_1667056</name>
</gene>
<feature type="compositionally biased region" description="Polar residues" evidence="1">
    <location>
        <begin position="324"/>
        <end position="344"/>
    </location>
</feature>
<reference evidence="3" key="1">
    <citation type="journal article" date="2022" name="New Phytol.">
        <title>Evolutionary transition to the ectomycorrhizal habit in the genomes of a hyperdiverse lineage of mushroom-forming fungi.</title>
        <authorList>
            <person name="Looney B."/>
            <person name="Miyauchi S."/>
            <person name="Morin E."/>
            <person name="Drula E."/>
            <person name="Courty P.E."/>
            <person name="Kohler A."/>
            <person name="Kuo A."/>
            <person name="LaButti K."/>
            <person name="Pangilinan J."/>
            <person name="Lipzen A."/>
            <person name="Riley R."/>
            <person name="Andreopoulos W."/>
            <person name="He G."/>
            <person name="Johnson J."/>
            <person name="Nolan M."/>
            <person name="Tritt A."/>
            <person name="Barry K.W."/>
            <person name="Grigoriev I.V."/>
            <person name="Nagy L.G."/>
            <person name="Hibbett D."/>
            <person name="Henrissat B."/>
            <person name="Matheny P.B."/>
            <person name="Labbe J."/>
            <person name="Martin F.M."/>
        </authorList>
    </citation>
    <scope>NUCLEOTIDE SEQUENCE</scope>
    <source>
        <strain evidence="3">BPL690</strain>
    </source>
</reference>
<keyword evidence="2" id="KW-0812">Transmembrane</keyword>
<dbReference type="EMBL" id="WTXG01000008">
    <property type="protein sequence ID" value="KAI0303622.1"/>
    <property type="molecule type" value="Genomic_DNA"/>
</dbReference>
<organism evidence="3 4">
    <name type="scientific">Multifurca ochricompacta</name>
    <dbReference type="NCBI Taxonomy" id="376703"/>
    <lineage>
        <taxon>Eukaryota</taxon>
        <taxon>Fungi</taxon>
        <taxon>Dikarya</taxon>
        <taxon>Basidiomycota</taxon>
        <taxon>Agaricomycotina</taxon>
        <taxon>Agaricomycetes</taxon>
        <taxon>Russulales</taxon>
        <taxon>Russulaceae</taxon>
        <taxon>Multifurca</taxon>
    </lineage>
</organism>
<evidence type="ECO:0000256" key="2">
    <source>
        <dbReference type="SAM" id="Phobius"/>
    </source>
</evidence>
<feature type="transmembrane region" description="Helical" evidence="2">
    <location>
        <begin position="114"/>
        <end position="136"/>
    </location>
</feature>
<comment type="caution">
    <text evidence="3">The sequence shown here is derived from an EMBL/GenBank/DDBJ whole genome shotgun (WGS) entry which is preliminary data.</text>
</comment>
<keyword evidence="2" id="KW-1133">Transmembrane helix</keyword>
<feature type="region of interest" description="Disordered" evidence="1">
    <location>
        <begin position="324"/>
        <end position="356"/>
    </location>
</feature>